<dbReference type="Proteomes" id="UP000247903">
    <property type="component" value="Unassembled WGS sequence"/>
</dbReference>
<keyword evidence="2" id="KW-0472">Membrane</keyword>
<sequence length="248" mass="28275">MKIKIRNLIFILIIAFIFNDLYSQSKTKVDTKIKNESTSQALIENPKNEKVEVNYKTQIDDLNKQIIDLTKTVADTKQAFYDSKLNLWNFILTGLGILIAVIGFFGYKSISGKINDLKSENEKSISKSEDNIKEIKSDLIQRITEIKTDIREFKAEQVRIFEKFEKEANDKMDKGLGSALQDAIDKIMKDSFIDEMNGINDQVSELKNQFENFTSKSEVKENETVDSSVNSITKSTGVTKPTKNAFDE</sequence>
<reference evidence="3 4" key="1">
    <citation type="submission" date="2018-05" db="EMBL/GenBank/DDBJ databases">
        <title>Flavobacterium sp. strain IMCC34759, incomplete genome.</title>
        <authorList>
            <person name="Joung Y."/>
            <person name="Cho J."/>
        </authorList>
    </citation>
    <scope>NUCLEOTIDE SEQUENCE [LARGE SCALE GENOMIC DNA]</scope>
    <source>
        <strain evidence="3 4">IMCC34759</strain>
    </source>
</reference>
<organism evidence="3 4">
    <name type="scientific">Flavobacterium cheongpyeongense</name>
    <dbReference type="NCBI Taxonomy" id="2212651"/>
    <lineage>
        <taxon>Bacteria</taxon>
        <taxon>Pseudomonadati</taxon>
        <taxon>Bacteroidota</taxon>
        <taxon>Flavobacteriia</taxon>
        <taxon>Flavobacteriales</taxon>
        <taxon>Flavobacteriaceae</taxon>
        <taxon>Flavobacterium</taxon>
    </lineage>
</organism>
<proteinExistence type="predicted"/>
<keyword evidence="2" id="KW-1133">Transmembrane helix</keyword>
<feature type="compositionally biased region" description="Polar residues" evidence="1">
    <location>
        <begin position="225"/>
        <end position="242"/>
    </location>
</feature>
<evidence type="ECO:0000256" key="1">
    <source>
        <dbReference type="SAM" id="MobiDB-lite"/>
    </source>
</evidence>
<dbReference type="AlphaFoldDB" id="A0A2V4BPU7"/>
<dbReference type="RefSeq" id="WP_110306735.1">
    <property type="nucleotide sequence ID" value="NZ_QJHK01000008.1"/>
</dbReference>
<gene>
    <name evidence="3" type="ORF">DMB65_11190</name>
</gene>
<feature type="transmembrane region" description="Helical" evidence="2">
    <location>
        <begin position="87"/>
        <end position="107"/>
    </location>
</feature>
<feature type="region of interest" description="Disordered" evidence="1">
    <location>
        <begin position="217"/>
        <end position="248"/>
    </location>
</feature>
<evidence type="ECO:0000256" key="2">
    <source>
        <dbReference type="SAM" id="Phobius"/>
    </source>
</evidence>
<evidence type="ECO:0000313" key="4">
    <source>
        <dbReference type="Proteomes" id="UP000247903"/>
    </source>
</evidence>
<name>A0A2V4BPU7_9FLAO</name>
<comment type="caution">
    <text evidence="3">The sequence shown here is derived from an EMBL/GenBank/DDBJ whole genome shotgun (WGS) entry which is preliminary data.</text>
</comment>
<keyword evidence="4" id="KW-1185">Reference proteome</keyword>
<dbReference type="EMBL" id="QJHK01000008">
    <property type="protein sequence ID" value="PXY40787.1"/>
    <property type="molecule type" value="Genomic_DNA"/>
</dbReference>
<accession>A0A2V4BPU7</accession>
<protein>
    <submittedName>
        <fullName evidence="3">Uncharacterized protein</fullName>
    </submittedName>
</protein>
<evidence type="ECO:0000313" key="3">
    <source>
        <dbReference type="EMBL" id="PXY40787.1"/>
    </source>
</evidence>
<keyword evidence="2" id="KW-0812">Transmembrane</keyword>